<gene>
    <name evidence="2" type="ORF">SDC9_07296</name>
</gene>
<comment type="caution">
    <text evidence="2">The sequence shown here is derived from an EMBL/GenBank/DDBJ whole genome shotgun (WGS) entry which is preliminary data.</text>
</comment>
<organism evidence="2">
    <name type="scientific">bioreactor metagenome</name>
    <dbReference type="NCBI Taxonomy" id="1076179"/>
    <lineage>
        <taxon>unclassified sequences</taxon>
        <taxon>metagenomes</taxon>
        <taxon>ecological metagenomes</taxon>
    </lineage>
</organism>
<dbReference type="Pfam" id="PF20612">
    <property type="entry name" value="SHOCT_2"/>
    <property type="match status" value="1"/>
</dbReference>
<reference evidence="2" key="1">
    <citation type="submission" date="2019-08" db="EMBL/GenBank/DDBJ databases">
        <authorList>
            <person name="Kucharzyk K."/>
            <person name="Murdoch R.W."/>
            <person name="Higgins S."/>
            <person name="Loffler F."/>
        </authorList>
    </citation>
    <scope>NUCLEOTIDE SEQUENCE</scope>
</reference>
<proteinExistence type="predicted"/>
<name>A0A644T4N6_9ZZZZ</name>
<protein>
    <recommendedName>
        <fullName evidence="1">SHOCT-like domain-containing protein</fullName>
    </recommendedName>
</protein>
<sequence length="73" mass="8235">MSKEDALLHYKTAMAVFKNWLTKGVISNTDLLEIDTMLARKYGLSSCSIYLENDLLCKENRVIYGTTKGGHYG</sequence>
<accession>A0A644T4N6</accession>
<dbReference type="InterPro" id="IPR046749">
    <property type="entry name" value="SHOCT_2"/>
</dbReference>
<dbReference type="EMBL" id="VSSQ01000015">
    <property type="protein sequence ID" value="MPL61709.1"/>
    <property type="molecule type" value="Genomic_DNA"/>
</dbReference>
<evidence type="ECO:0000259" key="1">
    <source>
        <dbReference type="Pfam" id="PF20612"/>
    </source>
</evidence>
<dbReference type="AlphaFoldDB" id="A0A644T4N6"/>
<evidence type="ECO:0000313" key="2">
    <source>
        <dbReference type="EMBL" id="MPL61709.1"/>
    </source>
</evidence>
<feature type="domain" description="SHOCT-like" evidence="1">
    <location>
        <begin position="1"/>
        <end position="50"/>
    </location>
</feature>